<comment type="caution">
    <text evidence="2">The sequence shown here is derived from an EMBL/GenBank/DDBJ whole genome shotgun (WGS) entry which is preliminary data.</text>
</comment>
<evidence type="ECO:0008006" key="4">
    <source>
        <dbReference type="Google" id="ProtNLM"/>
    </source>
</evidence>
<dbReference type="EMBL" id="BMIS01000025">
    <property type="protein sequence ID" value="GGE79215.1"/>
    <property type="molecule type" value="Genomic_DNA"/>
</dbReference>
<organism evidence="2 3">
    <name type="scientific">Nesterenkonia cremea</name>
    <dbReference type="NCBI Taxonomy" id="1882340"/>
    <lineage>
        <taxon>Bacteria</taxon>
        <taxon>Bacillati</taxon>
        <taxon>Actinomycetota</taxon>
        <taxon>Actinomycetes</taxon>
        <taxon>Micrococcales</taxon>
        <taxon>Micrococcaceae</taxon>
        <taxon>Nesterenkonia</taxon>
    </lineage>
</organism>
<evidence type="ECO:0000313" key="3">
    <source>
        <dbReference type="Proteomes" id="UP000633136"/>
    </source>
</evidence>
<feature type="compositionally biased region" description="Polar residues" evidence="1">
    <location>
        <begin position="1"/>
        <end position="13"/>
    </location>
</feature>
<proteinExistence type="predicted"/>
<dbReference type="AlphaFoldDB" id="A0A917ES77"/>
<accession>A0A917ES77</accession>
<dbReference type="SUPFAM" id="SSF53335">
    <property type="entry name" value="S-adenosyl-L-methionine-dependent methyltransferases"/>
    <property type="match status" value="1"/>
</dbReference>
<dbReference type="RefSeq" id="WP_188687056.1">
    <property type="nucleotide sequence ID" value="NZ_BMIS01000025.1"/>
</dbReference>
<reference evidence="2" key="1">
    <citation type="journal article" date="2014" name="Int. J. Syst. Evol. Microbiol.">
        <title>Complete genome sequence of Corynebacterium casei LMG S-19264T (=DSM 44701T), isolated from a smear-ripened cheese.</title>
        <authorList>
            <consortium name="US DOE Joint Genome Institute (JGI-PGF)"/>
            <person name="Walter F."/>
            <person name="Albersmeier A."/>
            <person name="Kalinowski J."/>
            <person name="Ruckert C."/>
        </authorList>
    </citation>
    <scope>NUCLEOTIDE SEQUENCE</scope>
    <source>
        <strain evidence="2">CGMCC 1.15388</strain>
    </source>
</reference>
<gene>
    <name evidence="2" type="ORF">GCM10011401_28120</name>
</gene>
<dbReference type="Proteomes" id="UP000633136">
    <property type="component" value="Unassembled WGS sequence"/>
</dbReference>
<reference evidence="2" key="2">
    <citation type="submission" date="2020-09" db="EMBL/GenBank/DDBJ databases">
        <authorList>
            <person name="Sun Q."/>
            <person name="Zhou Y."/>
        </authorList>
    </citation>
    <scope>NUCLEOTIDE SEQUENCE</scope>
    <source>
        <strain evidence="2">CGMCC 1.15388</strain>
    </source>
</reference>
<feature type="region of interest" description="Disordered" evidence="1">
    <location>
        <begin position="1"/>
        <end position="20"/>
    </location>
</feature>
<keyword evidence="3" id="KW-1185">Reference proteome</keyword>
<evidence type="ECO:0000313" key="2">
    <source>
        <dbReference type="EMBL" id="GGE79215.1"/>
    </source>
</evidence>
<dbReference type="InterPro" id="IPR029063">
    <property type="entry name" value="SAM-dependent_MTases_sf"/>
</dbReference>
<sequence length="208" mass="22524">MSSQTKEQKQAPSVDSIVGYDPITGTAELTESDEQRKTLPTTVWTPPSHNYSSYGSWMLRRFVPRATFSHPKSIYAVEDALRFYLTNKPQAKVLDIYAGSGSTAHAVMLLNATDGGARESTSVTINELSPHRLRHLALAGLDGDENDPTGVFYAVLVPRLKAALTGLTPSGDPVKGKYCFPDRTACSEGLPGQLAVMTRQVVRQAQAA</sequence>
<name>A0A917ES77_9MICC</name>
<protein>
    <recommendedName>
        <fullName evidence="4">DNA methylase</fullName>
    </recommendedName>
</protein>
<evidence type="ECO:0000256" key="1">
    <source>
        <dbReference type="SAM" id="MobiDB-lite"/>
    </source>
</evidence>
<dbReference type="Gene3D" id="3.40.50.150">
    <property type="entry name" value="Vaccinia Virus protein VP39"/>
    <property type="match status" value="1"/>
</dbReference>